<evidence type="ECO:0000256" key="8">
    <source>
        <dbReference type="ARBA" id="ARBA00022729"/>
    </source>
</evidence>
<keyword evidence="5" id="KW-0963">Cytoplasm</keyword>
<keyword evidence="12" id="KW-0456">Lyase</keyword>
<organism evidence="20">
    <name type="scientific">Dichomitus squalens</name>
    <dbReference type="NCBI Taxonomy" id="114155"/>
    <lineage>
        <taxon>Eukaryota</taxon>
        <taxon>Fungi</taxon>
        <taxon>Dikarya</taxon>
        <taxon>Basidiomycota</taxon>
        <taxon>Agaricomycotina</taxon>
        <taxon>Agaricomycetes</taxon>
        <taxon>Polyporales</taxon>
        <taxon>Polyporaceae</taxon>
        <taxon>Dichomitus</taxon>
    </lineage>
</organism>
<dbReference type="FunFam" id="3.90.730.10:FF:000004">
    <property type="entry name" value="Ribonuclease T2-like"/>
    <property type="match status" value="1"/>
</dbReference>
<evidence type="ECO:0000256" key="2">
    <source>
        <dbReference type="ARBA" id="ARBA00004496"/>
    </source>
</evidence>
<feature type="signal peptide" evidence="18">
    <location>
        <begin position="1"/>
        <end position="18"/>
    </location>
</feature>
<protein>
    <recommendedName>
        <fullName evidence="14">Ribonuclease T2-like</fullName>
        <ecNumber evidence="4">4.6.1.19</ecNumber>
    </recommendedName>
</protein>
<sequence length="422" mass="43395">MLAATLALGAALAGTALAGPSPFTSVGPLDLFKRISSGCSTSGPASCHNTTKQTDLCCFESPGGLLLQTQFWDTDPSTGPANSWTIHGLWPDNCDGTFSENCDSSRDYTDIAGLLTDQGASDTLSYMQEFWVDINGQNEQFWEHEWSTHGTCYSTLKPSCLPSGSPKGAEAVAFFQIVVKLFKTLPTYDWLSAAGITPSSSKTFTLSTLTSALKDASGVTPALNCDGSNLNSIEWYFNVKGSLLDGTFVPIDAPSKGSCSSSGIKYPPKSGASTTISKTSTATTHKSTTTKTTTTTTSGGSSPTGSPLPSKGTIHASSTGGLISAGTWSTQTLATYTFSGTTSSFTLSSSKGSCGVSSGKFSCGSDVSASTFSAVSSGSDLLLAFGGSTAFSADDTPSGSTQETVYTGSSHSETFTLSIVSS</sequence>
<dbReference type="SUPFAM" id="SSF55895">
    <property type="entry name" value="Ribonuclease Rh-like"/>
    <property type="match status" value="1"/>
</dbReference>
<gene>
    <name evidence="20" type="ORF">BD311DRAFT_746067</name>
</gene>
<dbReference type="PROSITE" id="PS00531">
    <property type="entry name" value="RNASE_T2_2"/>
    <property type="match status" value="1"/>
</dbReference>
<dbReference type="GO" id="GO:0016787">
    <property type="term" value="F:hydrolase activity"/>
    <property type="evidence" value="ECO:0007669"/>
    <property type="project" value="UniProtKB-KW"/>
</dbReference>
<dbReference type="PROSITE" id="PS00530">
    <property type="entry name" value="RNASE_T2_1"/>
    <property type="match status" value="1"/>
</dbReference>
<dbReference type="CDD" id="cd01061">
    <property type="entry name" value="RNase_T2_euk"/>
    <property type="match status" value="1"/>
</dbReference>
<name>A0A4Q9N5L8_9APHY</name>
<evidence type="ECO:0000313" key="20">
    <source>
        <dbReference type="EMBL" id="TBU34391.1"/>
    </source>
</evidence>
<evidence type="ECO:0000256" key="9">
    <source>
        <dbReference type="ARBA" id="ARBA00022801"/>
    </source>
</evidence>
<dbReference type="InterPro" id="IPR057328">
    <property type="entry name" value="RNaseT2L_C"/>
</dbReference>
<proteinExistence type="inferred from homology"/>
<evidence type="ECO:0000256" key="1">
    <source>
        <dbReference type="ARBA" id="ARBA00004410"/>
    </source>
</evidence>
<dbReference type="AlphaFoldDB" id="A0A4Q9N5L8"/>
<evidence type="ECO:0000256" key="3">
    <source>
        <dbReference type="ARBA" id="ARBA00007469"/>
    </source>
</evidence>
<evidence type="ECO:0000256" key="12">
    <source>
        <dbReference type="ARBA" id="ARBA00023239"/>
    </source>
</evidence>
<evidence type="ECO:0000256" key="6">
    <source>
        <dbReference type="ARBA" id="ARBA00022554"/>
    </source>
</evidence>
<evidence type="ECO:0000256" key="5">
    <source>
        <dbReference type="ARBA" id="ARBA00022490"/>
    </source>
</evidence>
<evidence type="ECO:0000256" key="18">
    <source>
        <dbReference type="SAM" id="SignalP"/>
    </source>
</evidence>
<feature type="active site" evidence="15">
    <location>
        <position position="145"/>
    </location>
</feature>
<dbReference type="PANTHER" id="PTHR11240">
    <property type="entry name" value="RIBONUCLEASE T2"/>
    <property type="match status" value="1"/>
</dbReference>
<dbReference type="Gene3D" id="3.90.730.10">
    <property type="entry name" value="Ribonuclease T2-like"/>
    <property type="match status" value="1"/>
</dbReference>
<dbReference type="Pfam" id="PF25488">
    <property type="entry name" value="RNaseT2L_C"/>
    <property type="match status" value="1"/>
</dbReference>
<keyword evidence="6" id="KW-0926">Vacuole</keyword>
<dbReference type="InterPro" id="IPR036430">
    <property type="entry name" value="RNase_T2-like_sf"/>
</dbReference>
<dbReference type="GO" id="GO:0006401">
    <property type="term" value="P:RNA catabolic process"/>
    <property type="evidence" value="ECO:0007669"/>
    <property type="project" value="UniProtKB-ARBA"/>
</dbReference>
<evidence type="ECO:0000256" key="14">
    <source>
        <dbReference type="ARBA" id="ARBA00071169"/>
    </source>
</evidence>
<feature type="active site" evidence="15">
    <location>
        <position position="149"/>
    </location>
</feature>
<evidence type="ECO:0000259" key="19">
    <source>
        <dbReference type="Pfam" id="PF25488"/>
    </source>
</evidence>
<dbReference type="OrthoDB" id="435754at2759"/>
<evidence type="ECO:0000256" key="7">
    <source>
        <dbReference type="ARBA" id="ARBA00022722"/>
    </source>
</evidence>
<evidence type="ECO:0000256" key="4">
    <source>
        <dbReference type="ARBA" id="ARBA00012571"/>
    </source>
</evidence>
<feature type="region of interest" description="Disordered" evidence="17">
    <location>
        <begin position="255"/>
        <end position="316"/>
    </location>
</feature>
<comment type="subcellular location">
    <subcellularLocation>
        <location evidence="2">Cytoplasm</location>
    </subcellularLocation>
    <subcellularLocation>
        <location evidence="1">Vacuole lumen</location>
    </subcellularLocation>
</comment>
<dbReference type="EMBL" id="ML143388">
    <property type="protein sequence ID" value="TBU34391.1"/>
    <property type="molecule type" value="Genomic_DNA"/>
</dbReference>
<dbReference type="GO" id="GO:0005775">
    <property type="term" value="C:vacuolar lumen"/>
    <property type="evidence" value="ECO:0007669"/>
    <property type="project" value="UniProtKB-SubCell"/>
</dbReference>
<dbReference type="EC" id="4.6.1.19" evidence="4"/>
<evidence type="ECO:0000256" key="11">
    <source>
        <dbReference type="ARBA" id="ARBA00023180"/>
    </source>
</evidence>
<evidence type="ECO:0000256" key="10">
    <source>
        <dbReference type="ARBA" id="ARBA00023157"/>
    </source>
</evidence>
<feature type="chain" id="PRO_5020235111" description="Ribonuclease T2-like" evidence="18">
    <location>
        <begin position="19"/>
        <end position="422"/>
    </location>
</feature>
<dbReference type="Pfam" id="PF00445">
    <property type="entry name" value="Ribonuclease_T2"/>
    <property type="match status" value="1"/>
</dbReference>
<evidence type="ECO:0000256" key="15">
    <source>
        <dbReference type="PIRSR" id="PIRSR633697-1"/>
    </source>
</evidence>
<dbReference type="InterPro" id="IPR001568">
    <property type="entry name" value="RNase_T2-like"/>
</dbReference>
<keyword evidence="8 18" id="KW-0732">Signal</keyword>
<feature type="active site" evidence="15">
    <location>
        <position position="87"/>
    </location>
</feature>
<keyword evidence="10" id="KW-1015">Disulfide bond</keyword>
<evidence type="ECO:0000256" key="16">
    <source>
        <dbReference type="RuleBase" id="RU004328"/>
    </source>
</evidence>
<keyword evidence="11" id="KW-0325">Glycoprotein</keyword>
<evidence type="ECO:0000256" key="13">
    <source>
        <dbReference type="ARBA" id="ARBA00025494"/>
    </source>
</evidence>
<dbReference type="GO" id="GO:0005576">
    <property type="term" value="C:extracellular region"/>
    <property type="evidence" value="ECO:0007669"/>
    <property type="project" value="TreeGrafter"/>
</dbReference>
<dbReference type="GO" id="GO:0003723">
    <property type="term" value="F:RNA binding"/>
    <property type="evidence" value="ECO:0007669"/>
    <property type="project" value="InterPro"/>
</dbReference>
<keyword evidence="7" id="KW-0540">Nuclease</keyword>
<dbReference type="PANTHER" id="PTHR11240:SF22">
    <property type="entry name" value="RIBONUCLEASE T2"/>
    <property type="match status" value="1"/>
</dbReference>
<dbReference type="Proteomes" id="UP000292957">
    <property type="component" value="Unassembled WGS sequence"/>
</dbReference>
<reference evidence="20" key="1">
    <citation type="submission" date="2019-01" db="EMBL/GenBank/DDBJ databases">
        <title>Draft genome sequences of three monokaryotic isolates of the white-rot basidiomycete fungus Dichomitus squalens.</title>
        <authorList>
            <consortium name="DOE Joint Genome Institute"/>
            <person name="Lopez S.C."/>
            <person name="Andreopoulos B."/>
            <person name="Pangilinan J."/>
            <person name="Lipzen A."/>
            <person name="Riley R."/>
            <person name="Ahrendt S."/>
            <person name="Ng V."/>
            <person name="Barry K."/>
            <person name="Daum C."/>
            <person name="Grigoriev I.V."/>
            <person name="Hilden K.S."/>
            <person name="Makela M.R."/>
            <person name="de Vries R.P."/>
        </authorList>
    </citation>
    <scope>NUCLEOTIDE SEQUENCE [LARGE SCALE GENOMIC DNA]</scope>
    <source>
        <strain evidence="20">OM18370.1</strain>
    </source>
</reference>
<dbReference type="InterPro" id="IPR018188">
    <property type="entry name" value="RNase_T2_His_AS_1"/>
</dbReference>
<dbReference type="InterPro" id="IPR033130">
    <property type="entry name" value="RNase_T2_His_AS_2"/>
</dbReference>
<feature type="domain" description="RNase T2-like C-terminal" evidence="19">
    <location>
        <begin position="309"/>
        <end position="418"/>
    </location>
</feature>
<comment type="similarity">
    <text evidence="3 16">Belongs to the RNase T2 family.</text>
</comment>
<dbReference type="GO" id="GO:0033897">
    <property type="term" value="F:ribonuclease T2 activity"/>
    <property type="evidence" value="ECO:0007669"/>
    <property type="project" value="UniProtKB-EC"/>
</dbReference>
<keyword evidence="9" id="KW-0378">Hydrolase</keyword>
<evidence type="ECO:0000256" key="17">
    <source>
        <dbReference type="SAM" id="MobiDB-lite"/>
    </source>
</evidence>
<accession>A0A4Q9N5L8</accession>
<dbReference type="InterPro" id="IPR033697">
    <property type="entry name" value="Ribonuclease_T2_eukaryotic"/>
</dbReference>
<comment type="function">
    <text evidence="13">Rnase which modulates cell survival under stress conditions. Released from the vacuole to the cytoplasm during stress to promote tRNA and rRNA cleavage and to activate separately a downstream pathway that promotes cell death. Involved in cell size, vacuolar morphology and growth at high temperatures and high salt concentration.</text>
</comment>
<feature type="compositionally biased region" description="Low complexity" evidence="17">
    <location>
        <begin position="269"/>
        <end position="313"/>
    </location>
</feature>